<dbReference type="InterPro" id="IPR000467">
    <property type="entry name" value="G_patch_dom"/>
</dbReference>
<dbReference type="EMBL" id="CP090892">
    <property type="protein sequence ID" value="ULU07673.1"/>
    <property type="molecule type" value="Genomic_DNA"/>
</dbReference>
<dbReference type="PROSITE" id="PS51613">
    <property type="entry name" value="SAM_MT_RRMJ"/>
    <property type="match status" value="3"/>
</dbReference>
<dbReference type="GO" id="GO:0003676">
    <property type="term" value="F:nucleic acid binding"/>
    <property type="evidence" value="ECO:0007669"/>
    <property type="project" value="UniProtKB-UniRule"/>
</dbReference>
<dbReference type="Proteomes" id="UP000827892">
    <property type="component" value="Chromosome II"/>
</dbReference>
<dbReference type="PANTHER" id="PTHR16121:SF0">
    <property type="entry name" value="CAP-SPECIFIC MRNA (NUCLEOSIDE-2'-O-)-METHYLTRANSFERASE 1"/>
    <property type="match status" value="1"/>
</dbReference>
<evidence type="ECO:0000313" key="6">
    <source>
        <dbReference type="Proteomes" id="UP000827892"/>
    </source>
</evidence>
<keyword evidence="1" id="KW-0506">mRNA capping</keyword>
<protein>
    <recommendedName>
        <fullName evidence="1">Cap-specific mRNA (nucleoside-2'-O-)-methyltransferase 1</fullName>
        <ecNumber evidence="1">2.1.1.57</ecNumber>
    </recommendedName>
    <alternativeName>
        <fullName evidence="1">Cap1 2'O-ribose methyltransferase 1</fullName>
    </alternativeName>
</protein>
<sequence>MSERGDDDRTTSTINSLAKRRYQDNLDTFQEERAGFQQKRPHAVDDEDEDFETAAPPTKQKTKAEEMMERMGYKAGEGLGKNKQGIQEPVALSTQRGKTGLGHEGAKAVARDMNEQWDDSTENKTVEETVIWMTDIDEGIRREICDKLIKDDQWMVVRKEKKVIDDETEFCSEKELKDMIEAKNVFDSMSDKDLREARTRANPYETIGSAFFQNRAAMKTANMDKIYDWILSRENTGNNSFLLKNPLQEGTTAENVDRHEDLFYFADVCAGPGGFSEYMLWRKAFYNAKGFGFTLAGKDDFKLQKFTASSAYFFETFYGTKKNGDVMDPENIDSLEKFISEGTDGQGVHLMMADGGFSVEGQENIQEILSKRLYLCQLLVSLCIVREGGNFFCKLFDIFTPFSVGLIYLMRVCYDSISLHKPHTSRPANSERYITCKGLRKEFAGVVKDYLKRVNRKLDELKNKNSKDDVMELMPLDVIKSDEQFMKEIIEHNEVLAHRQTVYLQKYKSFAKNQGQFDKDQGSLRDECLKYWQVPNKQRPRGGDRGSRNGNQERLNPNVVLGKYTSKICGEAELGNKFPEFSISMLQSKIPSNIPYEEYRFVALGAASDPQLLIGTGDAVFIYRHGHFEQIDRDYARIPENTILLVDCAEEVKTDGSKIRISSDPHMIRIVDAAVLYGDNVSQLPYEARMKAAQKFALALKLTKKTIQIGWGFRAKDITPHQVCCAQTYSLKELDEFQSNLIELKQRGEVTVLFKEGDRQFKTQSLRLTRIIKQDWQMGWSKSQQVPYVHSPLHQKEGSILEDQWKKREIHSSFWDSVILTNKDKQKMTEMMQHGHNAVPSTNWSWKPCMRTEYGPYKIMNHPEAFDGKPTISAIKSQIAETDLSTQRSKYTPLTALKRVNLDDDEDDFVDDPSPTEQKTKAEKKMERMGYKAGEGLGKNKQGIQEPIAISFREGKAGLGHEQWDDSTENKIVEETVIWMTNIDEGIRREICDKLIKDDQWMVVRKEKKVIDDETKFCSEKKLKDMLEAKNVFDSMSEKDIREARTRANPYETIGSAFFLNRSAMKTANMDKIYDWILSRENTGNNSFLLKNPLQEGTTAENVDRHEDLFYFADVCAGPGGFSEYMLWRKAFYNAKGFGFTLAGKDDFKLQKFTASSAYFFETFYGTKKNGDVMDPENIDSLEKFISEGTDGQGVHLMMADGAFSVQGQENIQEILSKRLYLCQLLVSLCIVREGGNFLCNLFDIFTPFSVGLIYLMRVCYDSISLHKPHTSRPANSERFVVCKGLRIECARVVKEYLKRVNRKLDELKNKNSKDDVMELMPLDVIKSDEQFMKEIIEHNEVLAHRQTVYLQKYKSFAKNQGQFDKDQGSLRDECLKYWQVPNKQRPRGGDRGSRNGNQERLNPNVVLGKYTSKICGEAELGNKFPEFSISMLQSKIPSNIPYEEYRFVALGAASDPQLLIGTGDAVFIYRHGHFEQIDRDYARIPENTILLVDCAEEVKTDGSKIRISSDPHMIRIVDAAVLYGDNVSQLPYEARMKAAQKFALALKLTKKTIQIGWGFRAKDITPHQVCCAQTYSLKELDEFQSNLIELKQRGEVTVLFKEGDRQFKTQSLRLTRIIKQDWQMGWSKSQQVPYVHSPLHQKEGSILEDQWKKREIHSSFWDSVILTNKDKQKMTEMMQHGHNAVPSTNWSWKPCMRTEYGPYKIMNHPEAFDGKPTISAIKSQIAETDLSTQRSKYTPLTALKRVNLDDDEDDFVDDPSPTEQKTKAEKKMERMGYKAGEGLGKNKQGIQEPIAISFREGKAGLGHEQWDDSTENKIVEETVIWMTNIDEGIRREICDKLIKDDQWMVVRKEKKVIDDETKFCSEKKLKDMLEAKNVFDSMSEKDIREARTRANPYETIGSAFFLNRSAMKTANMDKIYDWILSRENTGNNSFLLKNPLQEGTTAENVDRHEDLFYFADVCAGPGGFSEYMLWRKAFYNAKGFGFTLAGKDDFKLQKFTASSAYFFETFYGTKKNGDVMDPENIDSLEKFISEGTDGQGVHLMMADGAFSVQGQENIQEILSKRLYLCQLLVSLCIVREGGNFLCNLFDIFTPFSVGLIYLMRVCYDSISLHKPHTSRPANSERFVVCKGLRIECARVVKEYLKRVNRKLDELKNKNSKDDVMELMPLDVIKSDEQFMKEIIEHNEVLAHRQTVYLQKYKSFAKNQGQFDKDQGSLRDECLKYWQVPNKQRPRGGDRGSRNGNQERLNPNVVLGKYTSKICGEAELGNKFPEFSISMLQSKIPSNIPYEEYRFVALGAASDPQLLIGTGDAVFIYRHGHFEQIDRDYARIPENTILLVDCAEEVKTDGSKIRISSDPHMIRIVDAAVLYGDNVSQLPYEARMKAAQKFALALKLTKKTIQIGWGFRAKDITPHQVCCAQTYSLKELDEFQSNLIELKQRGEVTVLFKEGDRQFKTQSLRLTRIIKQDWQMGWSKSQQVPYVHSPLHQKEGSILEDQWKKREIHSSFWDSVILTNKDKQKMTEMMQHGHNAVPSTNWSWKPCMRTEYGPYKIMNHPEAFDGKPTISAIKSQIAETDLSTQPSNYFY</sequence>
<feature type="region of interest" description="Disordered" evidence="2">
    <location>
        <begin position="1"/>
        <end position="64"/>
    </location>
</feature>
<dbReference type="Gene3D" id="3.40.50.12760">
    <property type="match status" value="3"/>
</dbReference>
<accession>A0AAE9IVJ5</accession>
<evidence type="ECO:0000256" key="2">
    <source>
        <dbReference type="SAM" id="MobiDB-lite"/>
    </source>
</evidence>
<dbReference type="PANTHER" id="PTHR16121">
    <property type="entry name" value="CAP-SPECIFIC MRNA (NUCLEOSIDE-2'-O-)-METHYLTRANSFERASE 1-RELATED"/>
    <property type="match status" value="1"/>
</dbReference>
<dbReference type="FunFam" id="3.40.50.12760:FF:000004">
    <property type="entry name" value="FtsJ-like methyltransferase"/>
    <property type="match status" value="3"/>
</dbReference>
<dbReference type="PROSITE" id="PS50174">
    <property type="entry name" value="G_PATCH"/>
    <property type="match status" value="3"/>
</dbReference>
<reference evidence="5 6" key="1">
    <citation type="submission" date="2022-05" db="EMBL/GenBank/DDBJ databases">
        <title>Chromosome-level reference genomes for two strains of Caenorhabditis briggsae: an improved platform for comparative genomics.</title>
        <authorList>
            <person name="Stevens L."/>
            <person name="Andersen E.C."/>
        </authorList>
    </citation>
    <scope>NUCLEOTIDE SEQUENCE [LARGE SCALE GENOMIC DNA]</scope>
    <source>
        <strain evidence="5">QX1410_ONT</strain>
        <tissue evidence="5">Whole-organism</tissue>
    </source>
</reference>
<dbReference type="InterPro" id="IPR029063">
    <property type="entry name" value="SAM-dependent_MTases_sf"/>
</dbReference>
<feature type="domain" description="RrmJ-type SAM-dependent 2'-O-MTase" evidence="4">
    <location>
        <begin position="1905"/>
        <end position="2134"/>
    </location>
</feature>
<feature type="compositionally biased region" description="Basic and acidic residues" evidence="2">
    <location>
        <begin position="1"/>
        <end position="10"/>
    </location>
</feature>
<feature type="region of interest" description="Disordered" evidence="2">
    <location>
        <begin position="1383"/>
        <end position="1402"/>
    </location>
</feature>
<keyword evidence="1" id="KW-0539">Nucleus</keyword>
<dbReference type="GO" id="GO:0005634">
    <property type="term" value="C:nucleus"/>
    <property type="evidence" value="ECO:0007669"/>
    <property type="project" value="UniProtKB-SubCell"/>
</dbReference>
<evidence type="ECO:0000313" key="5">
    <source>
        <dbReference type="EMBL" id="ULU07673.1"/>
    </source>
</evidence>
<dbReference type="InterPro" id="IPR025816">
    <property type="entry name" value="RrmJ-type_MeTrfase"/>
</dbReference>
<comment type="subcellular location">
    <subcellularLocation>
        <location evidence="1">Nucleus</location>
    </subcellularLocation>
</comment>
<comment type="function">
    <text evidence="1">S-adenosyl-L-methionine-dependent methyltransferase that mediates RNA cap1 2'-O-ribose methylation to the 5'-cap structure of RNAs. Methylates the ribose of the first nucleotide of a m(7)GpppG-capped mRNA to produce m(7)GpppNmp (cap1).</text>
</comment>
<keyword evidence="1" id="KW-0489">Methyltransferase</keyword>
<dbReference type="GO" id="GO:0004483">
    <property type="term" value="F:methyltransferase cap1 activity"/>
    <property type="evidence" value="ECO:0007669"/>
    <property type="project" value="UniProtKB-UniRule"/>
</dbReference>
<feature type="region of interest" description="Disordered" evidence="2">
    <location>
        <begin position="1752"/>
        <end position="1771"/>
    </location>
</feature>
<evidence type="ECO:0000256" key="1">
    <source>
        <dbReference type="RuleBase" id="RU368012"/>
    </source>
</evidence>
<feature type="domain" description="RrmJ-type SAM-dependent 2'-O-MTase" evidence="4">
    <location>
        <begin position="211"/>
        <end position="440"/>
    </location>
</feature>
<dbReference type="SMART" id="SM00443">
    <property type="entry name" value="G_patch"/>
    <property type="match status" value="3"/>
</dbReference>
<feature type="region of interest" description="Disordered" evidence="2">
    <location>
        <begin position="905"/>
        <end position="924"/>
    </location>
</feature>
<feature type="domain" description="G-patch" evidence="3">
    <location>
        <begin position="60"/>
        <end position="106"/>
    </location>
</feature>
<evidence type="ECO:0000259" key="3">
    <source>
        <dbReference type="PROSITE" id="PS50174"/>
    </source>
</evidence>
<feature type="region of interest" description="Disordered" evidence="2">
    <location>
        <begin position="535"/>
        <end position="555"/>
    </location>
</feature>
<dbReference type="GO" id="GO:0016556">
    <property type="term" value="P:mRNA modification"/>
    <property type="evidence" value="ECO:0007669"/>
    <property type="project" value="UniProtKB-UniRule"/>
</dbReference>
<dbReference type="GO" id="GO:0006370">
    <property type="term" value="P:7-methylguanosine mRNA capping"/>
    <property type="evidence" value="ECO:0007669"/>
    <property type="project" value="UniProtKB-UniRule"/>
</dbReference>
<dbReference type="InterPro" id="IPR002877">
    <property type="entry name" value="RNA_MeTrfase_FtsJ_dom"/>
</dbReference>
<proteinExistence type="predicted"/>
<gene>
    <name evidence="5" type="ORF">L3Y34_018995</name>
</gene>
<feature type="domain" description="G-patch" evidence="3">
    <location>
        <begin position="918"/>
        <end position="964"/>
    </location>
</feature>
<organism evidence="5 6">
    <name type="scientific">Caenorhabditis briggsae</name>
    <dbReference type="NCBI Taxonomy" id="6238"/>
    <lineage>
        <taxon>Eukaryota</taxon>
        <taxon>Metazoa</taxon>
        <taxon>Ecdysozoa</taxon>
        <taxon>Nematoda</taxon>
        <taxon>Chromadorea</taxon>
        <taxon>Rhabditida</taxon>
        <taxon>Rhabditina</taxon>
        <taxon>Rhabditomorpha</taxon>
        <taxon>Rhabditoidea</taxon>
        <taxon>Rhabditidae</taxon>
        <taxon>Peloderinae</taxon>
        <taxon>Caenorhabditis</taxon>
    </lineage>
</organism>
<feature type="region of interest" description="Disordered" evidence="2">
    <location>
        <begin position="2230"/>
        <end position="2249"/>
    </location>
</feature>
<dbReference type="Pfam" id="PF01728">
    <property type="entry name" value="FtsJ"/>
    <property type="match status" value="3"/>
</dbReference>
<dbReference type="SUPFAM" id="SSF53335">
    <property type="entry name" value="S-adenosyl-L-methionine-dependent methyltransferases"/>
    <property type="match status" value="3"/>
</dbReference>
<feature type="domain" description="RrmJ-type SAM-dependent 2'-O-MTase" evidence="4">
    <location>
        <begin position="1058"/>
        <end position="1287"/>
    </location>
</feature>
<dbReference type="InterPro" id="IPR050851">
    <property type="entry name" value="mRNA_Cap_2O-Ribose_MeTrfase"/>
</dbReference>
<keyword evidence="1" id="KW-0949">S-adenosyl-L-methionine</keyword>
<dbReference type="GO" id="GO:0032259">
    <property type="term" value="P:methylation"/>
    <property type="evidence" value="ECO:0007669"/>
    <property type="project" value="UniProtKB-KW"/>
</dbReference>
<dbReference type="EC" id="2.1.1.57" evidence="1"/>
<keyword evidence="1" id="KW-0808">Transferase</keyword>
<comment type="catalytic activity">
    <reaction evidence="1">
        <text>a 5'-end (N(7)-methyl 5'-triphosphoguanosine)-ribonucleoside in mRNA + S-adenosyl-L-methionine = a 5'-end (N(7)-methyl 5'-triphosphoguanosine)-(2'-O-methyl-ribonucleoside) in mRNA + S-adenosyl-L-homocysteine + H(+)</text>
        <dbReference type="Rhea" id="RHEA:67020"/>
        <dbReference type="Rhea" id="RHEA-COMP:17167"/>
        <dbReference type="Rhea" id="RHEA-COMP:17168"/>
        <dbReference type="ChEBI" id="CHEBI:15378"/>
        <dbReference type="ChEBI" id="CHEBI:57856"/>
        <dbReference type="ChEBI" id="CHEBI:59789"/>
        <dbReference type="ChEBI" id="CHEBI:156461"/>
        <dbReference type="ChEBI" id="CHEBI:167609"/>
        <dbReference type="EC" id="2.1.1.57"/>
    </reaction>
</comment>
<evidence type="ECO:0000259" key="4">
    <source>
        <dbReference type="PROSITE" id="PS51613"/>
    </source>
</evidence>
<keyword evidence="1" id="KW-0507">mRNA processing</keyword>
<feature type="domain" description="G-patch" evidence="3">
    <location>
        <begin position="1765"/>
        <end position="1811"/>
    </location>
</feature>
<dbReference type="Pfam" id="PF01585">
    <property type="entry name" value="G-patch"/>
    <property type="match status" value="3"/>
</dbReference>
<name>A0AAE9IVJ5_CAEBR</name>